<evidence type="ECO:0000256" key="1">
    <source>
        <dbReference type="SAM" id="Phobius"/>
    </source>
</evidence>
<proteinExistence type="predicted"/>
<keyword evidence="1" id="KW-0472">Membrane</keyword>
<name>A0AAN6NU71_9PEZI</name>
<accession>A0AAN6NU71</accession>
<reference evidence="2" key="2">
    <citation type="submission" date="2023-06" db="EMBL/GenBank/DDBJ databases">
        <authorList>
            <consortium name="Lawrence Berkeley National Laboratory"/>
            <person name="Mondo S.J."/>
            <person name="Hensen N."/>
            <person name="Bonometti L."/>
            <person name="Westerberg I."/>
            <person name="Brannstrom I.O."/>
            <person name="Guillou S."/>
            <person name="Cros-Aarteil S."/>
            <person name="Calhoun S."/>
            <person name="Haridas S."/>
            <person name="Kuo A."/>
            <person name="Pangilinan J."/>
            <person name="Riley R."/>
            <person name="Labutti K."/>
            <person name="Andreopoulos B."/>
            <person name="Lipzen A."/>
            <person name="Chen C."/>
            <person name="Yanf M."/>
            <person name="Daum C."/>
            <person name="Ng V."/>
            <person name="Clum A."/>
            <person name="Steindorff A."/>
            <person name="Ohm R."/>
            <person name="Martin F."/>
            <person name="Silar P."/>
            <person name="Natvig D."/>
            <person name="Lalanne C."/>
            <person name="Gautier V."/>
            <person name="Ament-Velasquez S.L."/>
            <person name="Kruys A."/>
            <person name="Hutchinson M.I."/>
            <person name="Powell A.J."/>
            <person name="Barry K."/>
            <person name="Miller A.N."/>
            <person name="Grigoriev I.V."/>
            <person name="Debuchy R."/>
            <person name="Gladieux P."/>
            <person name="Thoren M.H."/>
            <person name="Johannesson H."/>
        </authorList>
    </citation>
    <scope>NUCLEOTIDE SEQUENCE</scope>
    <source>
        <strain evidence="2">CBS 626.80</strain>
    </source>
</reference>
<dbReference type="AlphaFoldDB" id="A0AAN6NU71"/>
<keyword evidence="3" id="KW-1185">Reference proteome</keyword>
<gene>
    <name evidence="2" type="ORF">QBC32DRAFT_342239</name>
</gene>
<comment type="caution">
    <text evidence="2">The sequence shown here is derived from an EMBL/GenBank/DDBJ whole genome shotgun (WGS) entry which is preliminary data.</text>
</comment>
<feature type="transmembrane region" description="Helical" evidence="1">
    <location>
        <begin position="20"/>
        <end position="39"/>
    </location>
</feature>
<evidence type="ECO:0000313" key="3">
    <source>
        <dbReference type="Proteomes" id="UP001303222"/>
    </source>
</evidence>
<dbReference type="EMBL" id="MU859130">
    <property type="protein sequence ID" value="KAK3952150.1"/>
    <property type="molecule type" value="Genomic_DNA"/>
</dbReference>
<keyword evidence="1" id="KW-0812">Transmembrane</keyword>
<keyword evidence="1" id="KW-1133">Transmembrane helix</keyword>
<protein>
    <submittedName>
        <fullName evidence="2">Uncharacterized protein</fullName>
    </submittedName>
</protein>
<organism evidence="2 3">
    <name type="scientific">Pseudoneurospora amorphoporcata</name>
    <dbReference type="NCBI Taxonomy" id="241081"/>
    <lineage>
        <taxon>Eukaryota</taxon>
        <taxon>Fungi</taxon>
        <taxon>Dikarya</taxon>
        <taxon>Ascomycota</taxon>
        <taxon>Pezizomycotina</taxon>
        <taxon>Sordariomycetes</taxon>
        <taxon>Sordariomycetidae</taxon>
        <taxon>Sordariales</taxon>
        <taxon>Sordariaceae</taxon>
        <taxon>Pseudoneurospora</taxon>
    </lineage>
</organism>
<dbReference type="Proteomes" id="UP001303222">
    <property type="component" value="Unassembled WGS sequence"/>
</dbReference>
<sequence>MSHKRHGTSMTGPVVPSRAYFFLSIFFYISFLEAAPSIIQRTKGESMVFTDIPRGIYSLDTRAFHTMTVGHASFPRFAISSFVLLPRSPPRHHATTPRDCKTV</sequence>
<evidence type="ECO:0000313" key="2">
    <source>
        <dbReference type="EMBL" id="KAK3952150.1"/>
    </source>
</evidence>
<feature type="non-terminal residue" evidence="2">
    <location>
        <position position="103"/>
    </location>
</feature>
<reference evidence="2" key="1">
    <citation type="journal article" date="2023" name="Mol. Phylogenet. Evol.">
        <title>Genome-scale phylogeny and comparative genomics of the fungal order Sordariales.</title>
        <authorList>
            <person name="Hensen N."/>
            <person name="Bonometti L."/>
            <person name="Westerberg I."/>
            <person name="Brannstrom I.O."/>
            <person name="Guillou S."/>
            <person name="Cros-Aarteil S."/>
            <person name="Calhoun S."/>
            <person name="Haridas S."/>
            <person name="Kuo A."/>
            <person name="Mondo S."/>
            <person name="Pangilinan J."/>
            <person name="Riley R."/>
            <person name="LaButti K."/>
            <person name="Andreopoulos B."/>
            <person name="Lipzen A."/>
            <person name="Chen C."/>
            <person name="Yan M."/>
            <person name="Daum C."/>
            <person name="Ng V."/>
            <person name="Clum A."/>
            <person name="Steindorff A."/>
            <person name="Ohm R.A."/>
            <person name="Martin F."/>
            <person name="Silar P."/>
            <person name="Natvig D.O."/>
            <person name="Lalanne C."/>
            <person name="Gautier V."/>
            <person name="Ament-Velasquez S.L."/>
            <person name="Kruys A."/>
            <person name="Hutchinson M.I."/>
            <person name="Powell A.J."/>
            <person name="Barry K."/>
            <person name="Miller A.N."/>
            <person name="Grigoriev I.V."/>
            <person name="Debuchy R."/>
            <person name="Gladieux P."/>
            <person name="Hiltunen Thoren M."/>
            <person name="Johannesson H."/>
        </authorList>
    </citation>
    <scope>NUCLEOTIDE SEQUENCE</scope>
    <source>
        <strain evidence="2">CBS 626.80</strain>
    </source>
</reference>